<dbReference type="InParanoid" id="I1CKD4"/>
<protein>
    <submittedName>
        <fullName evidence="1">Uncharacterized protein</fullName>
    </submittedName>
</protein>
<gene>
    <name evidence="1" type="ORF">RO3G_13625</name>
</gene>
<sequence>MQECDYILQSQFLLRSFTLPGDTLISRLLCYIRRSNSHSQWYALSRSLFWKKCLPYLESLDKRTLKQIQLQFQQDNLCQNRSSRNSTLLSLSSNYFFGSYLMATNG</sequence>
<organism evidence="1 2">
    <name type="scientific">Rhizopus delemar (strain RA 99-880 / ATCC MYA-4621 / FGSC 9543 / NRRL 43880)</name>
    <name type="common">Mucormycosis agent</name>
    <name type="synonym">Rhizopus arrhizus var. delemar</name>
    <dbReference type="NCBI Taxonomy" id="246409"/>
    <lineage>
        <taxon>Eukaryota</taxon>
        <taxon>Fungi</taxon>
        <taxon>Fungi incertae sedis</taxon>
        <taxon>Mucoromycota</taxon>
        <taxon>Mucoromycotina</taxon>
        <taxon>Mucoromycetes</taxon>
        <taxon>Mucorales</taxon>
        <taxon>Mucorineae</taxon>
        <taxon>Rhizopodaceae</taxon>
        <taxon>Rhizopus</taxon>
    </lineage>
</organism>
<dbReference type="RefSeq" id="XP_067524310.1">
    <property type="nucleotide sequence ID" value="XM_067668209.1"/>
</dbReference>
<keyword evidence="2" id="KW-1185">Reference proteome</keyword>
<dbReference type="AlphaFoldDB" id="I1CKD4"/>
<evidence type="ECO:0000313" key="1">
    <source>
        <dbReference type="EMBL" id="EIE88914.1"/>
    </source>
</evidence>
<evidence type="ECO:0000313" key="2">
    <source>
        <dbReference type="Proteomes" id="UP000009138"/>
    </source>
</evidence>
<proteinExistence type="predicted"/>
<name>I1CKD4_RHIO9</name>
<dbReference type="Proteomes" id="UP000009138">
    <property type="component" value="Unassembled WGS sequence"/>
</dbReference>
<dbReference type="EMBL" id="CH476743">
    <property type="protein sequence ID" value="EIE88914.1"/>
    <property type="molecule type" value="Genomic_DNA"/>
</dbReference>
<dbReference type="VEuPathDB" id="FungiDB:RO3G_13625"/>
<reference evidence="1 2" key="1">
    <citation type="journal article" date="2009" name="PLoS Genet.">
        <title>Genomic analysis of the basal lineage fungus Rhizopus oryzae reveals a whole-genome duplication.</title>
        <authorList>
            <person name="Ma L.-J."/>
            <person name="Ibrahim A.S."/>
            <person name="Skory C."/>
            <person name="Grabherr M.G."/>
            <person name="Burger G."/>
            <person name="Butler M."/>
            <person name="Elias M."/>
            <person name="Idnurm A."/>
            <person name="Lang B.F."/>
            <person name="Sone T."/>
            <person name="Abe A."/>
            <person name="Calvo S.E."/>
            <person name="Corrochano L.M."/>
            <person name="Engels R."/>
            <person name="Fu J."/>
            <person name="Hansberg W."/>
            <person name="Kim J.-M."/>
            <person name="Kodira C.D."/>
            <person name="Koehrsen M.J."/>
            <person name="Liu B."/>
            <person name="Miranda-Saavedra D."/>
            <person name="O'Leary S."/>
            <person name="Ortiz-Castellanos L."/>
            <person name="Poulter R."/>
            <person name="Rodriguez-Romero J."/>
            <person name="Ruiz-Herrera J."/>
            <person name="Shen Y.-Q."/>
            <person name="Zeng Q."/>
            <person name="Galagan J."/>
            <person name="Birren B.W."/>
            <person name="Cuomo C.A."/>
            <person name="Wickes B.L."/>
        </authorList>
    </citation>
    <scope>NUCLEOTIDE SEQUENCE [LARGE SCALE GENOMIC DNA]</scope>
    <source>
        <strain evidence="2">RA 99-880 / ATCC MYA-4621 / FGSC 9543 / NRRL 43880</strain>
    </source>
</reference>
<dbReference type="GeneID" id="93620590"/>
<accession>I1CKD4</accession>